<keyword evidence="6 7" id="KW-0472">Membrane</keyword>
<feature type="transmembrane region" description="Helical" evidence="7">
    <location>
        <begin position="243"/>
        <end position="264"/>
    </location>
</feature>
<dbReference type="Pfam" id="PF00528">
    <property type="entry name" value="BPD_transp_1"/>
    <property type="match status" value="1"/>
</dbReference>
<comment type="subcellular location">
    <subcellularLocation>
        <location evidence="1 7">Cell membrane</location>
        <topology evidence="1 7">Multi-pass membrane protein</topology>
    </subcellularLocation>
</comment>
<feature type="transmembrane region" description="Helical" evidence="7">
    <location>
        <begin position="77"/>
        <end position="99"/>
    </location>
</feature>
<keyword evidence="10" id="KW-1185">Reference proteome</keyword>
<keyword evidence="3" id="KW-1003">Cell membrane</keyword>
<organism evidence="9 10">
    <name type="scientific">Xylanibacillus composti</name>
    <dbReference type="NCBI Taxonomy" id="1572762"/>
    <lineage>
        <taxon>Bacteria</taxon>
        <taxon>Bacillati</taxon>
        <taxon>Bacillota</taxon>
        <taxon>Bacilli</taxon>
        <taxon>Bacillales</taxon>
        <taxon>Paenibacillaceae</taxon>
        <taxon>Xylanibacillus</taxon>
    </lineage>
</organism>
<keyword evidence="2 7" id="KW-0813">Transport</keyword>
<comment type="similarity">
    <text evidence="7">Belongs to the binding-protein-dependent transport system permease family.</text>
</comment>
<feature type="transmembrane region" description="Helical" evidence="7">
    <location>
        <begin position="144"/>
        <end position="164"/>
    </location>
</feature>
<dbReference type="RefSeq" id="WP_213412870.1">
    <property type="nucleotide sequence ID" value="NZ_BOVK01000040.1"/>
</dbReference>
<evidence type="ECO:0000256" key="1">
    <source>
        <dbReference type="ARBA" id="ARBA00004651"/>
    </source>
</evidence>
<feature type="transmembrane region" description="Helical" evidence="7">
    <location>
        <begin position="12"/>
        <end position="33"/>
    </location>
</feature>
<evidence type="ECO:0000313" key="10">
    <source>
        <dbReference type="Proteomes" id="UP000677918"/>
    </source>
</evidence>
<evidence type="ECO:0000313" key="9">
    <source>
        <dbReference type="EMBL" id="GIQ70091.1"/>
    </source>
</evidence>
<dbReference type="PANTHER" id="PTHR32243:SF18">
    <property type="entry name" value="INNER MEMBRANE ABC TRANSPORTER PERMEASE PROTEIN YCJP"/>
    <property type="match status" value="1"/>
</dbReference>
<keyword evidence="4 7" id="KW-0812">Transmembrane</keyword>
<accession>A0A8J4H5J4</accession>
<feature type="transmembrane region" description="Helical" evidence="7">
    <location>
        <begin position="111"/>
        <end position="132"/>
    </location>
</feature>
<protein>
    <submittedName>
        <fullName evidence="9">ABC transporter permease</fullName>
    </submittedName>
</protein>
<evidence type="ECO:0000259" key="8">
    <source>
        <dbReference type="PROSITE" id="PS50928"/>
    </source>
</evidence>
<name>A0A8J4H5J4_9BACL</name>
<dbReference type="InterPro" id="IPR000515">
    <property type="entry name" value="MetI-like"/>
</dbReference>
<dbReference type="Proteomes" id="UP000677918">
    <property type="component" value="Unassembled WGS sequence"/>
</dbReference>
<evidence type="ECO:0000256" key="7">
    <source>
        <dbReference type="RuleBase" id="RU363032"/>
    </source>
</evidence>
<evidence type="ECO:0000256" key="5">
    <source>
        <dbReference type="ARBA" id="ARBA00022989"/>
    </source>
</evidence>
<evidence type="ECO:0000256" key="3">
    <source>
        <dbReference type="ARBA" id="ARBA00022475"/>
    </source>
</evidence>
<feature type="transmembrane region" description="Helical" evidence="7">
    <location>
        <begin position="185"/>
        <end position="207"/>
    </location>
</feature>
<dbReference type="GO" id="GO:0055085">
    <property type="term" value="P:transmembrane transport"/>
    <property type="evidence" value="ECO:0007669"/>
    <property type="project" value="InterPro"/>
</dbReference>
<sequence length="279" mass="30531">MAGRKGQAVKKVISYALLVLLSLFVLVPLLWIVSTSFKPAGEVFSIPPVWVPEDPTVGNYEKVLTESSIPRYFMNSLLVGLLTTFIALLLGGAAGYGFARYKFRGNNSMSLFMLISQMLPLTVLMIPIYFMMVHFGLLDSVPGLAIAHLILVLPVVTWMCRSYFASVPKEIEESAQIDGCTHLGALFRVILPIVAPGLAATAIYAFIMSWNEFVLASILTLSDKSRTLPIGLTEFSSSFNVDWGSTMAASMLISVPVIVFFLWLQKYFVEGLGQGAVKG</sequence>
<dbReference type="PROSITE" id="PS50928">
    <property type="entry name" value="ABC_TM1"/>
    <property type="match status" value="1"/>
</dbReference>
<evidence type="ECO:0000256" key="4">
    <source>
        <dbReference type="ARBA" id="ARBA00022692"/>
    </source>
</evidence>
<dbReference type="GO" id="GO:0005886">
    <property type="term" value="C:plasma membrane"/>
    <property type="evidence" value="ECO:0007669"/>
    <property type="project" value="UniProtKB-SubCell"/>
</dbReference>
<dbReference type="EMBL" id="BOVK01000040">
    <property type="protein sequence ID" value="GIQ70091.1"/>
    <property type="molecule type" value="Genomic_DNA"/>
</dbReference>
<dbReference type="SUPFAM" id="SSF161098">
    <property type="entry name" value="MetI-like"/>
    <property type="match status" value="1"/>
</dbReference>
<gene>
    <name evidence="9" type="ORF">XYCOK13_29150</name>
</gene>
<dbReference type="PANTHER" id="PTHR32243">
    <property type="entry name" value="MALTOSE TRANSPORT SYSTEM PERMEASE-RELATED"/>
    <property type="match status" value="1"/>
</dbReference>
<feature type="domain" description="ABC transmembrane type-1" evidence="8">
    <location>
        <begin position="73"/>
        <end position="264"/>
    </location>
</feature>
<evidence type="ECO:0000256" key="6">
    <source>
        <dbReference type="ARBA" id="ARBA00023136"/>
    </source>
</evidence>
<dbReference type="InterPro" id="IPR035906">
    <property type="entry name" value="MetI-like_sf"/>
</dbReference>
<evidence type="ECO:0000256" key="2">
    <source>
        <dbReference type="ARBA" id="ARBA00022448"/>
    </source>
</evidence>
<dbReference type="CDD" id="cd06261">
    <property type="entry name" value="TM_PBP2"/>
    <property type="match status" value="1"/>
</dbReference>
<comment type="caution">
    <text evidence="9">The sequence shown here is derived from an EMBL/GenBank/DDBJ whole genome shotgun (WGS) entry which is preliminary data.</text>
</comment>
<keyword evidence="5 7" id="KW-1133">Transmembrane helix</keyword>
<proteinExistence type="inferred from homology"/>
<dbReference type="InterPro" id="IPR050901">
    <property type="entry name" value="BP-dep_ABC_trans_perm"/>
</dbReference>
<reference evidence="9" key="1">
    <citation type="submission" date="2021-04" db="EMBL/GenBank/DDBJ databases">
        <title>Draft genome sequence of Xylanibacillus composti strain K13.</title>
        <authorList>
            <person name="Uke A."/>
            <person name="Chhe C."/>
            <person name="Baramee S."/>
            <person name="Kosugi A."/>
        </authorList>
    </citation>
    <scope>NUCLEOTIDE SEQUENCE</scope>
    <source>
        <strain evidence="9">K13</strain>
    </source>
</reference>
<dbReference type="AlphaFoldDB" id="A0A8J4H5J4"/>
<dbReference type="Gene3D" id="1.10.3720.10">
    <property type="entry name" value="MetI-like"/>
    <property type="match status" value="1"/>
</dbReference>